<proteinExistence type="predicted"/>
<protein>
    <submittedName>
        <fullName evidence="1">YppG family protein</fullName>
    </submittedName>
</protein>
<keyword evidence="2" id="KW-1185">Reference proteome</keyword>
<comment type="caution">
    <text evidence="1">The sequence shown here is derived from an EMBL/GenBank/DDBJ whole genome shotgun (WGS) entry which is preliminary data.</text>
</comment>
<gene>
    <name evidence="1" type="ORF">ACFFHF_22925</name>
</gene>
<evidence type="ECO:0000313" key="1">
    <source>
        <dbReference type="EMBL" id="MFC0478047.1"/>
    </source>
</evidence>
<accession>A0ABV6KXI3</accession>
<name>A0ABV6KXI3_9BACI</name>
<evidence type="ECO:0000313" key="2">
    <source>
        <dbReference type="Proteomes" id="UP001589738"/>
    </source>
</evidence>
<sequence>MFGQRYKRSRYYRPQQQPVMNETYPYIWGNEAVHTRPEAYANYFEQPMNVPMYNMNYAGPLQTYNYLPNESLYGPAYPYGGGGFPGQGYDYPYQGNPLYQPDKKHKISEAVLHNPLQQPEVSYHNQFAYGQYNQPFSHPYPKQSAIPRPPTGMKSIMNSFKTQDGTFDVNKMVDTAGQMMNAVTQVSSMVKGLGGMFKV</sequence>
<dbReference type="Proteomes" id="UP001589738">
    <property type="component" value="Unassembled WGS sequence"/>
</dbReference>
<dbReference type="InterPro" id="IPR025555">
    <property type="entry name" value="YppG"/>
</dbReference>
<dbReference type="EMBL" id="JBHLUU010000126">
    <property type="protein sequence ID" value="MFC0478047.1"/>
    <property type="molecule type" value="Genomic_DNA"/>
</dbReference>
<dbReference type="RefSeq" id="WP_340904461.1">
    <property type="nucleotide sequence ID" value="NZ_JBHLUU010000126.1"/>
</dbReference>
<reference evidence="1 2" key="1">
    <citation type="submission" date="2024-09" db="EMBL/GenBank/DDBJ databases">
        <authorList>
            <person name="Sun Q."/>
            <person name="Mori K."/>
        </authorList>
    </citation>
    <scope>NUCLEOTIDE SEQUENCE [LARGE SCALE GENOMIC DNA]</scope>
    <source>
        <strain evidence="1 2">CGMCC 1.9126</strain>
    </source>
</reference>
<organism evidence="1 2">
    <name type="scientific">Robertmurraya beringensis</name>
    <dbReference type="NCBI Taxonomy" id="641660"/>
    <lineage>
        <taxon>Bacteria</taxon>
        <taxon>Bacillati</taxon>
        <taxon>Bacillota</taxon>
        <taxon>Bacilli</taxon>
        <taxon>Bacillales</taxon>
        <taxon>Bacillaceae</taxon>
        <taxon>Robertmurraya</taxon>
    </lineage>
</organism>
<dbReference type="Pfam" id="PF14179">
    <property type="entry name" value="YppG"/>
    <property type="match status" value="1"/>
</dbReference>